<dbReference type="PROSITE" id="PS00092">
    <property type="entry name" value="N6_MTASE"/>
    <property type="match status" value="1"/>
</dbReference>
<dbReference type="Pfam" id="PF22654">
    <property type="entry name" value="DUF7008"/>
    <property type="match status" value="1"/>
</dbReference>
<gene>
    <name evidence="9" type="primary">pglX</name>
    <name evidence="9" type="ORF">GCM10023196_049230</name>
</gene>
<dbReference type="EC" id="2.1.1.72" evidence="1"/>
<keyword evidence="3" id="KW-0808">Transferase</keyword>
<evidence type="ECO:0000259" key="7">
    <source>
        <dbReference type="Pfam" id="PF07669"/>
    </source>
</evidence>
<dbReference type="InterPro" id="IPR011639">
    <property type="entry name" value="MethylTrfase_TaqI-like_dom"/>
</dbReference>
<dbReference type="InterPro" id="IPR054277">
    <property type="entry name" value="DUF7008"/>
</dbReference>
<evidence type="ECO:0000313" key="10">
    <source>
        <dbReference type="Proteomes" id="UP001501442"/>
    </source>
</evidence>
<keyword evidence="2" id="KW-0489">Methyltransferase</keyword>
<evidence type="ECO:0000256" key="5">
    <source>
        <dbReference type="ARBA" id="ARBA00047942"/>
    </source>
</evidence>
<evidence type="ECO:0000256" key="2">
    <source>
        <dbReference type="ARBA" id="ARBA00022603"/>
    </source>
</evidence>
<dbReference type="PANTHER" id="PTHR33841">
    <property type="entry name" value="DNA METHYLTRANSFERASE YEEA-RELATED"/>
    <property type="match status" value="1"/>
</dbReference>
<accession>A0ABP8UG62</accession>
<dbReference type="InterPro" id="IPR002052">
    <property type="entry name" value="DNA_methylase_N6_adenine_CS"/>
</dbReference>
<feature type="compositionally biased region" description="Basic residues" evidence="6">
    <location>
        <begin position="1190"/>
        <end position="1200"/>
    </location>
</feature>
<dbReference type="EMBL" id="BAABHK010000007">
    <property type="protein sequence ID" value="GAA4629262.1"/>
    <property type="molecule type" value="Genomic_DNA"/>
</dbReference>
<feature type="domain" description="DUF7008" evidence="8">
    <location>
        <begin position="825"/>
        <end position="1196"/>
    </location>
</feature>
<reference evidence="10" key="1">
    <citation type="journal article" date="2019" name="Int. J. Syst. Evol. Microbiol.">
        <title>The Global Catalogue of Microorganisms (GCM) 10K type strain sequencing project: providing services to taxonomists for standard genome sequencing and annotation.</title>
        <authorList>
            <consortium name="The Broad Institute Genomics Platform"/>
            <consortium name="The Broad Institute Genome Sequencing Center for Infectious Disease"/>
            <person name="Wu L."/>
            <person name="Ma J."/>
        </authorList>
    </citation>
    <scope>NUCLEOTIDE SEQUENCE [LARGE SCALE GENOMIC DNA]</scope>
    <source>
        <strain evidence="10">JCM 17939</strain>
    </source>
</reference>
<evidence type="ECO:0000256" key="6">
    <source>
        <dbReference type="SAM" id="MobiDB-lite"/>
    </source>
</evidence>
<evidence type="ECO:0000256" key="1">
    <source>
        <dbReference type="ARBA" id="ARBA00011900"/>
    </source>
</evidence>
<dbReference type="SUPFAM" id="SSF53335">
    <property type="entry name" value="S-adenosyl-L-methionine-dependent methyltransferases"/>
    <property type="match status" value="1"/>
</dbReference>
<name>A0ABP8UG62_9ACTN</name>
<sequence length="1200" mass="135271">MVGRTGLLAGLREQVATLEADLRAQATLDEGREQQARAWWTVARSSLRTEAPYGAWLDEQVTQAAVAWVLGTVFLRFSEDNGLLPQPFIAGPGKRLIRAQERQASFFKGNPWASERDWILQGFAELSRPTLAADLLGSQNPIHSFTPSREAAANLIDFWRRSGDGQDVAYDFTDPSWDTSFLEDLYHGLSEPSRKTYALLQTPTFITEFILDHTLNSAIDEFGLDGLRFIDPVCGSGTFVLGAFHRLLEHWRQREPDGDPWELISNVLSSVHGVDKNPYAVAITRFRLIVAAVRASGQYRLVDAPDVRPIIATGDSLLRGRDAPGDQSLRLEARGQGHVPGEDIDAFALGDVDLLGSGSYHVVVGNPPYLAVKDRAEDRAYRAAYPVCVGSYALTIPFIVRFFDLAIRQSEHAAGFVGLLSSNSFMKREFGRKLIEEFLPAFDLTHLVDTSGAYIPGHGTPTVILLGRGRRPKPGDCVRAIVGLRGEPEIPDNPAQGRVWQSILTRFGRTASYEDDWTQEAYFERASLSSFPWNLSDDSTRAILRRMERGERLGSGVARIGYFANTGSDDLFTAPAASFRRIRAEADSLIPVITGSAVRDWTATAEAEGFFIPGAGKEGWRPIEDFPHQLKRLWPYRTTLGNRPNYSRRSFFQDQRAWYEWHHVTESPHAHPWSIVFSWVSTHNHFAVLREHAAPLHSAPVIRLPKTASDTDVLQLTALLNSSTVCFWLKQYSNSKGQPRADQTGSGEPWTEFYEFTGGRLTDLPLPPGRWSGDRWSVYAERLDRLAQEVVSAAPKSLLAGPEALSAIDFGSAESRWEALRGRLVALQEELDWEVYGRYGLLDQPDEVLASADMIPEIRVGERAFEIVLARRIARRLTNSTWFERHHAIPSVEVPAHWPGAYKQVVEKRIELIEKQQTIALIEQPKYKRRWADVGWHQHLHSALREWLLDRCETAELWYSEEDGKPRPLTISALADRLVLDEDFVSAAATYAPGKDLTEMLHELLAGEHVPYLAAMRFKASGIRKRSAWEEVWRLQRMEDELRRRNQGSHADSIRDTIPTPPNYSSADFLRPSFWRNRGKHDIPNERFVSYPDATDNRRLLIGWAGWSPVERAYALIPLIEGLPVTGRLERAIPLLAGLQELLPWIRQWHVDMPPAHAETPADLFEVFLASKLAAYGLSPDDLKAWRPPQPKRGRPRKHP</sequence>
<dbReference type="PANTHER" id="PTHR33841:SF1">
    <property type="entry name" value="DNA METHYLTRANSFERASE A"/>
    <property type="match status" value="1"/>
</dbReference>
<evidence type="ECO:0000313" key="9">
    <source>
        <dbReference type="EMBL" id="GAA4629262.1"/>
    </source>
</evidence>
<dbReference type="Gene3D" id="3.40.50.150">
    <property type="entry name" value="Vaccinia Virus protein VP39"/>
    <property type="match status" value="1"/>
</dbReference>
<keyword evidence="10" id="KW-1185">Reference proteome</keyword>
<evidence type="ECO:0000259" key="8">
    <source>
        <dbReference type="Pfam" id="PF22654"/>
    </source>
</evidence>
<dbReference type="InterPro" id="IPR029063">
    <property type="entry name" value="SAM-dependent_MTases_sf"/>
</dbReference>
<dbReference type="PRINTS" id="PR00507">
    <property type="entry name" value="N12N6MTFRASE"/>
</dbReference>
<feature type="region of interest" description="Disordered" evidence="6">
    <location>
        <begin position="1181"/>
        <end position="1200"/>
    </location>
</feature>
<keyword evidence="4" id="KW-0949">S-adenosyl-L-methionine</keyword>
<proteinExistence type="predicted"/>
<dbReference type="Proteomes" id="UP001501442">
    <property type="component" value="Unassembled WGS sequence"/>
</dbReference>
<evidence type="ECO:0000256" key="3">
    <source>
        <dbReference type="ARBA" id="ARBA00022679"/>
    </source>
</evidence>
<dbReference type="InterPro" id="IPR050953">
    <property type="entry name" value="N4_N6_ade-DNA_methylase"/>
</dbReference>
<feature type="domain" description="Type II methyltransferase M.TaqI-like" evidence="7">
    <location>
        <begin position="271"/>
        <end position="450"/>
    </location>
</feature>
<comment type="caution">
    <text evidence="9">The sequence shown here is derived from an EMBL/GenBank/DDBJ whole genome shotgun (WGS) entry which is preliminary data.</text>
</comment>
<comment type="catalytic activity">
    <reaction evidence="5">
        <text>a 2'-deoxyadenosine in DNA + S-adenosyl-L-methionine = an N(6)-methyl-2'-deoxyadenosine in DNA + S-adenosyl-L-homocysteine + H(+)</text>
        <dbReference type="Rhea" id="RHEA:15197"/>
        <dbReference type="Rhea" id="RHEA-COMP:12418"/>
        <dbReference type="Rhea" id="RHEA-COMP:12419"/>
        <dbReference type="ChEBI" id="CHEBI:15378"/>
        <dbReference type="ChEBI" id="CHEBI:57856"/>
        <dbReference type="ChEBI" id="CHEBI:59789"/>
        <dbReference type="ChEBI" id="CHEBI:90615"/>
        <dbReference type="ChEBI" id="CHEBI:90616"/>
        <dbReference type="EC" id="2.1.1.72"/>
    </reaction>
</comment>
<evidence type="ECO:0000256" key="4">
    <source>
        <dbReference type="ARBA" id="ARBA00022691"/>
    </source>
</evidence>
<dbReference type="NCBIfam" id="NF033451">
    <property type="entry name" value="BREX_2_MTaseX"/>
    <property type="match status" value="1"/>
</dbReference>
<dbReference type="Pfam" id="PF07669">
    <property type="entry name" value="Eco57I"/>
    <property type="match status" value="1"/>
</dbReference>
<organism evidence="9 10">
    <name type="scientific">Actinoallomurus vinaceus</name>
    <dbReference type="NCBI Taxonomy" id="1080074"/>
    <lineage>
        <taxon>Bacteria</taxon>
        <taxon>Bacillati</taxon>
        <taxon>Actinomycetota</taxon>
        <taxon>Actinomycetes</taxon>
        <taxon>Streptosporangiales</taxon>
        <taxon>Thermomonosporaceae</taxon>
        <taxon>Actinoallomurus</taxon>
    </lineage>
</organism>
<dbReference type="RefSeq" id="WP_345433346.1">
    <property type="nucleotide sequence ID" value="NZ_BAABHK010000007.1"/>
</dbReference>
<protein>
    <recommendedName>
        <fullName evidence="1">site-specific DNA-methyltransferase (adenine-specific)</fullName>
        <ecNumber evidence="1">2.1.1.72</ecNumber>
    </recommendedName>
</protein>